<feature type="domain" description="NADH:flavin oxidoreductase/NADH oxidase N-terminal" evidence="3">
    <location>
        <begin position="49"/>
        <end position="269"/>
    </location>
</feature>
<dbReference type="InterPro" id="IPR013785">
    <property type="entry name" value="Aldolase_TIM"/>
</dbReference>
<dbReference type="PANTHER" id="PTHR43656:SF2">
    <property type="entry name" value="BINDING OXIDOREDUCTASE, PUTATIVE (AFU_ORTHOLOGUE AFUA_2G08260)-RELATED"/>
    <property type="match status" value="1"/>
</dbReference>
<protein>
    <recommendedName>
        <fullName evidence="3">NADH:flavin oxidoreductase/NADH oxidase N-terminal domain-containing protein</fullName>
    </recommendedName>
</protein>
<reference evidence="4" key="1">
    <citation type="submission" date="2018-05" db="EMBL/GenBank/DDBJ databases">
        <authorList>
            <person name="Lanie J.A."/>
            <person name="Ng W.-L."/>
            <person name="Kazmierczak K.M."/>
            <person name="Andrzejewski T.M."/>
            <person name="Davidsen T.M."/>
            <person name="Wayne K.J."/>
            <person name="Tettelin H."/>
            <person name="Glass J.I."/>
            <person name="Rusch D."/>
            <person name="Podicherti R."/>
            <person name="Tsui H.-C.T."/>
            <person name="Winkler M.E."/>
        </authorList>
    </citation>
    <scope>NUCLEOTIDE SEQUENCE</scope>
</reference>
<keyword evidence="1" id="KW-0285">Flavoprotein</keyword>
<dbReference type="AlphaFoldDB" id="A0A381ZFM9"/>
<dbReference type="EMBL" id="UINC01021124">
    <property type="protein sequence ID" value="SVA88009.1"/>
    <property type="molecule type" value="Genomic_DNA"/>
</dbReference>
<dbReference type="InterPro" id="IPR051799">
    <property type="entry name" value="NADH_flavin_oxidoreductase"/>
</dbReference>
<evidence type="ECO:0000259" key="3">
    <source>
        <dbReference type="Pfam" id="PF00724"/>
    </source>
</evidence>
<feature type="non-terminal residue" evidence="4">
    <location>
        <position position="1"/>
    </location>
</feature>
<dbReference type="Pfam" id="PF00724">
    <property type="entry name" value="Oxidored_FMN"/>
    <property type="match status" value="1"/>
</dbReference>
<dbReference type="SUPFAM" id="SSF51395">
    <property type="entry name" value="FMN-linked oxidoreductases"/>
    <property type="match status" value="1"/>
</dbReference>
<evidence type="ECO:0000256" key="1">
    <source>
        <dbReference type="ARBA" id="ARBA00022630"/>
    </source>
</evidence>
<evidence type="ECO:0000256" key="2">
    <source>
        <dbReference type="ARBA" id="ARBA00023002"/>
    </source>
</evidence>
<name>A0A381ZFM9_9ZZZZ</name>
<evidence type="ECO:0000313" key="4">
    <source>
        <dbReference type="EMBL" id="SVA88009.1"/>
    </source>
</evidence>
<keyword evidence="2" id="KW-0560">Oxidoreductase</keyword>
<proteinExistence type="predicted"/>
<gene>
    <name evidence="4" type="ORF">METZ01_LOCUS140863</name>
</gene>
<organism evidence="4">
    <name type="scientific">marine metagenome</name>
    <dbReference type="NCBI Taxonomy" id="408172"/>
    <lineage>
        <taxon>unclassified sequences</taxon>
        <taxon>metagenomes</taxon>
        <taxon>ecological metagenomes</taxon>
    </lineage>
</organism>
<dbReference type="PANTHER" id="PTHR43656">
    <property type="entry name" value="BINDING OXIDOREDUCTASE, PUTATIVE (AFU_ORTHOLOGUE AFUA_2G08260)-RELATED"/>
    <property type="match status" value="1"/>
</dbReference>
<dbReference type="Gene3D" id="3.20.20.70">
    <property type="entry name" value="Aldolase class I"/>
    <property type="match status" value="1"/>
</dbReference>
<dbReference type="InterPro" id="IPR001155">
    <property type="entry name" value="OxRdtase_FMN_N"/>
</dbReference>
<dbReference type="GO" id="GO:0016491">
    <property type="term" value="F:oxidoreductase activity"/>
    <property type="evidence" value="ECO:0007669"/>
    <property type="project" value="UniProtKB-KW"/>
</dbReference>
<dbReference type="GO" id="GO:0010181">
    <property type="term" value="F:FMN binding"/>
    <property type="evidence" value="ECO:0007669"/>
    <property type="project" value="InterPro"/>
</dbReference>
<sequence>VRKLADADAFRAHLDAVGLDLCFDAELVNGPDAPLARPFDVGLADGVTRTVGNRFAVLPMEGWDATSDGRPTDLVRRRWERFGTSGAKLVWGGEAVAVRADGRANPNQLCMGADAVDDLSGLRSRLVAAHAERFGRTDDLLVGLQLTHSGRWSRPTGSPVPRVGYRHPLLDHRVPITDASVFSDDELDELSDRFVEASAMAADAGFDFVDLKACHGYLLHEMLSGVDRPGPYGGDLDGRSRFQRRTLEAIRSRVPALGLGVRLSLYDLVPFIAGPDGVGVPASDGEYRHAFGGDGSGVGIDLEEPDRLLALLAEVGVSMVCTTAGSPYHCPHAQRPAYFPPSDGYLPPQDPLVDVARLLDATAELKARHPDLVFVGSGYSYLQEWLPHVAQAEVRSGRVDAVGIGRMALSYHDLPADVVEGRGLDRRRVCRTFSDCTTAPRNGLVSGCYPLDAHYGKMPARVELTRAKRAAEQARGGRRN</sequence>
<accession>A0A381ZFM9</accession>